<keyword evidence="5" id="KW-0732">Signal</keyword>
<feature type="signal peptide" evidence="5">
    <location>
        <begin position="1"/>
        <end position="31"/>
    </location>
</feature>
<dbReference type="InterPro" id="IPR018119">
    <property type="entry name" value="Strictosidine_synth_cons-reg"/>
</dbReference>
<dbReference type="AlphaFoldDB" id="A0A451F5H7"/>
<dbReference type="GO" id="GO:0012505">
    <property type="term" value="C:endomembrane system"/>
    <property type="evidence" value="ECO:0007669"/>
    <property type="project" value="TreeGrafter"/>
</dbReference>
<dbReference type="Gene3D" id="2.120.10.30">
    <property type="entry name" value="TolB, C-terminal domain"/>
    <property type="match status" value="1"/>
</dbReference>
<dbReference type="PANTHER" id="PTHR10426:SF136">
    <property type="entry name" value="PROTEIN STRICTOSIDINE SYNTHASE-LIKE 9-LIKE"/>
    <property type="match status" value="1"/>
</dbReference>
<sequence>MANFSESKSMMAVFFMFFLLLLSSSSSSSSSSPILKKIFIESPSYAPNAFTFDSTDKGFYTSVQDGRVIKYEGPNSGFTDFAYASPFWNKAFCENSTDPEKRPLCGRTYDISYDYKNSQMYIVDGHYHLCVVGKEGGYATQLATSVQGVPFKWLYAVTVDQRTGIVYFTDVSSIHDDSPEGVEEIMNTSDRTGRLMKYDPSTKETTLLLKELHVPGGAEISADGSFVVVAEFLSNRIVKYWLEGPKKGSAEFLVTIPNPGNIKRNSDGHFWVSSSEELDGGQHGRVVSRGIKFDGFGNILQVIPLPPPYEGEHFEQIQEHDGLLYIGSLFHSSVGILVYDDHDNKGNSYVSS</sequence>
<dbReference type="EMBL" id="MH735146">
    <property type="protein sequence ID" value="AZZ89575.1"/>
    <property type="molecule type" value="mRNA"/>
</dbReference>
<evidence type="ECO:0000256" key="5">
    <source>
        <dbReference type="SAM" id="SignalP"/>
    </source>
</evidence>
<evidence type="ECO:0000313" key="7">
    <source>
        <dbReference type="EMBL" id="AZZ89575.1"/>
    </source>
</evidence>
<organism evidence="7">
    <name type="scientific">Nothapodytes nimmoniana</name>
    <name type="common">Nothapodytes foetida</name>
    <dbReference type="NCBI Taxonomy" id="159386"/>
    <lineage>
        <taxon>Eukaryota</taxon>
        <taxon>Viridiplantae</taxon>
        <taxon>Streptophyta</taxon>
        <taxon>Embryophyta</taxon>
        <taxon>Tracheophyta</taxon>
        <taxon>Spermatophyta</taxon>
        <taxon>Magnoliopsida</taxon>
        <taxon>eudicotyledons</taxon>
        <taxon>Gunneridae</taxon>
        <taxon>Pentapetalae</taxon>
        <taxon>asterids</taxon>
        <taxon>lamiids</taxon>
        <taxon>Icacinales</taxon>
        <taxon>Icacinaceae</taxon>
        <taxon>Nothapodytes</taxon>
    </lineage>
</organism>
<dbReference type="GO" id="GO:0005773">
    <property type="term" value="C:vacuole"/>
    <property type="evidence" value="ECO:0007669"/>
    <property type="project" value="UniProtKB-SubCell"/>
</dbReference>
<gene>
    <name evidence="7" type="primary">str</name>
</gene>
<evidence type="ECO:0000256" key="4">
    <source>
        <dbReference type="ARBA" id="ARBA00023180"/>
    </source>
</evidence>
<comment type="subcellular location">
    <subcellularLocation>
        <location evidence="1">Vacuole</location>
    </subcellularLocation>
</comment>
<evidence type="ECO:0000259" key="6">
    <source>
        <dbReference type="Pfam" id="PF03088"/>
    </source>
</evidence>
<dbReference type="Pfam" id="PF03088">
    <property type="entry name" value="Str_synth"/>
    <property type="match status" value="1"/>
</dbReference>
<feature type="chain" id="PRO_5019505461" evidence="5">
    <location>
        <begin position="32"/>
        <end position="352"/>
    </location>
</feature>
<dbReference type="PANTHER" id="PTHR10426">
    <property type="entry name" value="STRICTOSIDINE SYNTHASE-RELATED"/>
    <property type="match status" value="1"/>
</dbReference>
<reference evidence="7" key="1">
    <citation type="submission" date="2018-08" db="EMBL/GenBank/DDBJ databases">
        <authorList>
            <person name="Singh S."/>
        </authorList>
    </citation>
    <scope>NUCLEOTIDE SEQUENCE</scope>
</reference>
<feature type="domain" description="Strictosidine synthase conserved region" evidence="6">
    <location>
        <begin position="156"/>
        <end position="244"/>
    </location>
</feature>
<evidence type="ECO:0000256" key="2">
    <source>
        <dbReference type="ARBA" id="ARBA00009191"/>
    </source>
</evidence>
<evidence type="ECO:0000256" key="1">
    <source>
        <dbReference type="ARBA" id="ARBA00004116"/>
    </source>
</evidence>
<comment type="similarity">
    <text evidence="2">Belongs to the strictosidine synthase family.</text>
</comment>
<accession>A0A451F5H7</accession>
<keyword evidence="4" id="KW-0325">Glycoprotein</keyword>
<proteinExistence type="evidence at transcript level"/>
<keyword evidence="3" id="KW-0926">Vacuole</keyword>
<evidence type="ECO:0000256" key="3">
    <source>
        <dbReference type="ARBA" id="ARBA00022554"/>
    </source>
</evidence>
<dbReference type="GO" id="GO:0016787">
    <property type="term" value="F:hydrolase activity"/>
    <property type="evidence" value="ECO:0007669"/>
    <property type="project" value="TreeGrafter"/>
</dbReference>
<protein>
    <submittedName>
        <fullName evidence="7">Strictosidine synthase</fullName>
    </submittedName>
</protein>
<dbReference type="SUPFAM" id="SSF63829">
    <property type="entry name" value="Calcium-dependent phosphotriesterase"/>
    <property type="match status" value="1"/>
</dbReference>
<dbReference type="SMR" id="A0A451F5H7"/>
<dbReference type="InterPro" id="IPR011042">
    <property type="entry name" value="6-blade_b-propeller_TolB-like"/>
</dbReference>
<name>A0A451F5H7_NOTNI</name>